<dbReference type="Gene3D" id="3.30.160.60">
    <property type="entry name" value="Classic Zinc Finger"/>
    <property type="match status" value="3"/>
</dbReference>
<evidence type="ECO:0000256" key="2">
    <source>
        <dbReference type="ARBA" id="ARBA00022771"/>
    </source>
</evidence>
<feature type="domain" description="C2H2-type" evidence="6">
    <location>
        <begin position="342"/>
        <end position="369"/>
    </location>
</feature>
<dbReference type="PANTHER" id="PTHR23235:SF120">
    <property type="entry name" value="KRUPPEL-LIKE FACTOR 15"/>
    <property type="match status" value="1"/>
</dbReference>
<dbReference type="OMA" id="NTHEQHI"/>
<dbReference type="GO" id="GO:0000981">
    <property type="term" value="F:DNA-binding transcription factor activity, RNA polymerase II-specific"/>
    <property type="evidence" value="ECO:0007669"/>
    <property type="project" value="TreeGrafter"/>
</dbReference>
<dbReference type="GO" id="GO:0000978">
    <property type="term" value="F:RNA polymerase II cis-regulatory region sequence-specific DNA binding"/>
    <property type="evidence" value="ECO:0007669"/>
    <property type="project" value="TreeGrafter"/>
</dbReference>
<dbReference type="AlphaFoldDB" id="A0A066X1Z2"/>
<dbReference type="HOGENOM" id="CLU_013258_0_0_1"/>
<dbReference type="Pfam" id="PF00096">
    <property type="entry name" value="zf-C2H2"/>
    <property type="match status" value="1"/>
</dbReference>
<proteinExistence type="predicted"/>
<name>A0A066X1Z2_COLSU</name>
<feature type="region of interest" description="Disordered" evidence="5">
    <location>
        <begin position="448"/>
        <end position="545"/>
    </location>
</feature>
<feature type="compositionally biased region" description="Basic and acidic residues" evidence="5">
    <location>
        <begin position="222"/>
        <end position="255"/>
    </location>
</feature>
<evidence type="ECO:0000256" key="3">
    <source>
        <dbReference type="ARBA" id="ARBA00022833"/>
    </source>
</evidence>
<comment type="caution">
    <text evidence="7">The sequence shown here is derived from an EMBL/GenBank/DDBJ whole genome shotgun (WGS) entry which is preliminary data.</text>
</comment>
<evidence type="ECO:0000313" key="7">
    <source>
        <dbReference type="EMBL" id="KDN61664.1"/>
    </source>
</evidence>
<sequence>MASDNGPIATEAPLLAATAPVASDVFALGGDPTRTKSLKRARESTPTSPTSVIDPPVDGAVPVSAASADYPSPTKSARFALASSRRSPTPLTAAAALEHLEEERKREQRLNPPASSDNPGHSVLSVLAGSVAAMSRADDAPQAPTASMEASTKAPEAVPLPQAGNAPAEASEAGPQGVTNSANIASALMTTSPGPMDVDSKSNEQHHQQQPQVQLQHPPENQVEHQPELQHDHQPEHQPEHQPDHQSGHQSEHQPQHQPSHPAPVHDDKNTPGSLSYPGSLQAATMMPAPPARGMSFPMPSPGHDSPTQSGKKHKCPFCETEFTRHHNLKSHLLTHSQEKPYICQECNMRFRRLHDLKRHSKLHTGEKPHVCPKCDRKFARGDALARHSKGAGGCAGRRSSMGSFAETDDMDGTSMHDGDDSMAGIVYANEEDMTEEERRLSLPSIKAQHVAGGQGSIDGYNAHSRTYPPAGPRSGTGGLYPPNVDRGVTSSNTSPSMPNSIAGAHTPNTSVSSVPVSGASVYSQSGMTESPKPLSPGHDTNNIARQRSPSLTQQFQQQHYGPFAAPTTQAGAAPATATLNRGSSGTQPLSGAENGGNMFATDPGVWAYIQSLEDKVKQLSDKVTAFEKAESAKQAQIGLLTSEVTGLKKQLEARDAEVTEVKA</sequence>
<dbReference type="InterPro" id="IPR036236">
    <property type="entry name" value="Znf_C2H2_sf"/>
</dbReference>
<dbReference type="SUPFAM" id="SSF57667">
    <property type="entry name" value="beta-beta-alpha zinc fingers"/>
    <property type="match status" value="2"/>
</dbReference>
<dbReference type="SMART" id="SM00355">
    <property type="entry name" value="ZnF_C2H2"/>
    <property type="match status" value="3"/>
</dbReference>
<dbReference type="GO" id="GO:0008270">
    <property type="term" value="F:zinc ion binding"/>
    <property type="evidence" value="ECO:0007669"/>
    <property type="project" value="UniProtKB-KW"/>
</dbReference>
<feature type="compositionally biased region" description="Low complexity" evidence="5">
    <location>
        <begin position="490"/>
        <end position="501"/>
    </location>
</feature>
<organism evidence="7 8">
    <name type="scientific">Colletotrichum sublineola</name>
    <name type="common">Sorghum anthracnose fungus</name>
    <dbReference type="NCBI Taxonomy" id="1173701"/>
    <lineage>
        <taxon>Eukaryota</taxon>
        <taxon>Fungi</taxon>
        <taxon>Dikarya</taxon>
        <taxon>Ascomycota</taxon>
        <taxon>Pezizomycotina</taxon>
        <taxon>Sordariomycetes</taxon>
        <taxon>Hypocreomycetidae</taxon>
        <taxon>Glomerellales</taxon>
        <taxon>Glomerellaceae</taxon>
        <taxon>Colletotrichum</taxon>
        <taxon>Colletotrichum graminicola species complex</taxon>
    </lineage>
</organism>
<feature type="compositionally biased region" description="Polar residues" evidence="5">
    <location>
        <begin position="271"/>
        <end position="283"/>
    </location>
</feature>
<feature type="domain" description="C2H2-type" evidence="6">
    <location>
        <begin position="314"/>
        <end position="341"/>
    </location>
</feature>
<feature type="region of interest" description="Disordered" evidence="5">
    <location>
        <begin position="27"/>
        <end position="313"/>
    </location>
</feature>
<feature type="compositionally biased region" description="Basic and acidic residues" evidence="5">
    <location>
        <begin position="98"/>
        <end position="109"/>
    </location>
</feature>
<feature type="compositionally biased region" description="Low complexity" evidence="5">
    <location>
        <begin position="511"/>
        <end position="524"/>
    </location>
</feature>
<evidence type="ECO:0000256" key="1">
    <source>
        <dbReference type="ARBA" id="ARBA00022723"/>
    </source>
</evidence>
<dbReference type="Proteomes" id="UP000027238">
    <property type="component" value="Unassembled WGS sequence"/>
</dbReference>
<accession>A0A066X1Z2</accession>
<keyword evidence="8" id="KW-1185">Reference proteome</keyword>
<protein>
    <recommendedName>
        <fullName evidence="6">C2H2-type domain-containing protein</fullName>
    </recommendedName>
</protein>
<dbReference type="FunFam" id="3.30.160.60:FF:002343">
    <property type="entry name" value="Zinc finger protein 33A"/>
    <property type="match status" value="1"/>
</dbReference>
<evidence type="ECO:0000256" key="4">
    <source>
        <dbReference type="PROSITE-ProRule" id="PRU00042"/>
    </source>
</evidence>
<feature type="compositionally biased region" description="Low complexity" evidence="5">
    <location>
        <begin position="76"/>
        <end position="97"/>
    </location>
</feature>
<evidence type="ECO:0000259" key="6">
    <source>
        <dbReference type="PROSITE" id="PS50157"/>
    </source>
</evidence>
<reference evidence="8" key="1">
    <citation type="journal article" date="2014" name="Genome Announc.">
        <title>Draft genome sequence of Colletotrichum sublineola, a destructive pathogen of cultivated sorghum.</title>
        <authorList>
            <person name="Baroncelli R."/>
            <person name="Sanz-Martin J.M."/>
            <person name="Rech G.E."/>
            <person name="Sukno S.A."/>
            <person name="Thon M.R."/>
        </authorList>
    </citation>
    <scope>NUCLEOTIDE SEQUENCE [LARGE SCALE GENOMIC DNA]</scope>
    <source>
        <strain evidence="8">TX430BB</strain>
    </source>
</reference>
<dbReference type="eggNOG" id="KOG1721">
    <property type="taxonomic scope" value="Eukaryota"/>
</dbReference>
<keyword evidence="2 4" id="KW-0863">Zinc-finger</keyword>
<dbReference type="OrthoDB" id="8117402at2759"/>
<feature type="compositionally biased region" description="Polar residues" evidence="5">
    <location>
        <begin position="580"/>
        <end position="590"/>
    </location>
</feature>
<gene>
    <name evidence="7" type="ORF">CSUB01_06944</name>
</gene>
<dbReference type="FunFam" id="3.30.160.60:FF:000446">
    <property type="entry name" value="Zinc finger protein"/>
    <property type="match status" value="1"/>
</dbReference>
<dbReference type="PROSITE" id="PS50157">
    <property type="entry name" value="ZINC_FINGER_C2H2_2"/>
    <property type="match status" value="3"/>
</dbReference>
<dbReference type="EMBL" id="JMSE01001394">
    <property type="protein sequence ID" value="KDN61664.1"/>
    <property type="molecule type" value="Genomic_DNA"/>
</dbReference>
<feature type="compositionally biased region" description="Low complexity" evidence="5">
    <location>
        <begin position="565"/>
        <end position="579"/>
    </location>
</feature>
<feature type="domain" description="C2H2-type" evidence="6">
    <location>
        <begin position="370"/>
        <end position="400"/>
    </location>
</feature>
<evidence type="ECO:0000313" key="8">
    <source>
        <dbReference type="Proteomes" id="UP000027238"/>
    </source>
</evidence>
<feature type="compositionally biased region" description="Basic and acidic residues" evidence="5">
    <location>
        <begin position="198"/>
        <end position="207"/>
    </location>
</feature>
<dbReference type="STRING" id="1173701.A0A066X1Z2"/>
<dbReference type="PANTHER" id="PTHR23235">
    <property type="entry name" value="KRUEPPEL-LIKE TRANSCRIPTION FACTOR"/>
    <property type="match status" value="1"/>
</dbReference>
<keyword evidence="3" id="KW-0862">Zinc</keyword>
<feature type="compositionally biased region" description="Polar residues" evidence="5">
    <location>
        <begin position="177"/>
        <end position="193"/>
    </location>
</feature>
<feature type="compositionally biased region" description="Low complexity" evidence="5">
    <location>
        <begin position="208"/>
        <end position="219"/>
    </location>
</feature>
<evidence type="ECO:0000256" key="5">
    <source>
        <dbReference type="SAM" id="MobiDB-lite"/>
    </source>
</evidence>
<keyword evidence="1" id="KW-0479">Metal-binding</keyword>
<dbReference type="InterPro" id="IPR013087">
    <property type="entry name" value="Znf_C2H2_type"/>
</dbReference>
<dbReference type="PROSITE" id="PS00028">
    <property type="entry name" value="ZINC_FINGER_C2H2_1"/>
    <property type="match status" value="2"/>
</dbReference>
<feature type="region of interest" description="Disordered" evidence="5">
    <location>
        <begin position="565"/>
        <end position="597"/>
    </location>
</feature>